<dbReference type="eggNOG" id="COG1835">
    <property type="taxonomic scope" value="Bacteria"/>
</dbReference>
<name>A3VE18_9RHOB</name>
<dbReference type="RefSeq" id="WP_008328771.1">
    <property type="nucleotide sequence ID" value="NZ_CH902578.1"/>
</dbReference>
<feature type="transmembrane region" description="Helical" evidence="2">
    <location>
        <begin position="161"/>
        <end position="181"/>
    </location>
</feature>
<keyword evidence="4" id="KW-0808">Transferase</keyword>
<feature type="domain" description="Acyltransferase 3" evidence="3">
    <location>
        <begin position="5"/>
        <end position="324"/>
    </location>
</feature>
<reference evidence="4 5" key="1">
    <citation type="journal article" date="2010" name="J. Bacteriol.">
        <title>Genome sequences of Pelagibaca bermudensis HTCC2601T and Maritimibacter alkaliphilus HTCC2654T, the type strains of two marine Roseobacter genera.</title>
        <authorList>
            <person name="Thrash J.C."/>
            <person name="Cho J.C."/>
            <person name="Ferriera S."/>
            <person name="Johnson J."/>
            <person name="Vergin K.L."/>
            <person name="Giovannoni S.J."/>
        </authorList>
    </citation>
    <scope>NUCLEOTIDE SEQUENCE [LARGE SCALE GENOMIC DNA]</scope>
    <source>
        <strain evidence="4 5">HTCC2654</strain>
    </source>
</reference>
<dbReference type="Proteomes" id="UP000002931">
    <property type="component" value="Unassembled WGS sequence"/>
</dbReference>
<dbReference type="OrthoDB" id="9796461at2"/>
<dbReference type="STRING" id="314271.RB2654_03549"/>
<dbReference type="PANTHER" id="PTHR23028">
    <property type="entry name" value="ACETYLTRANSFERASE"/>
    <property type="match status" value="1"/>
</dbReference>
<keyword evidence="5" id="KW-1185">Reference proteome</keyword>
<evidence type="ECO:0000256" key="1">
    <source>
        <dbReference type="SAM" id="MobiDB-lite"/>
    </source>
</evidence>
<dbReference type="GO" id="GO:0009103">
    <property type="term" value="P:lipopolysaccharide biosynthetic process"/>
    <property type="evidence" value="ECO:0007669"/>
    <property type="project" value="TreeGrafter"/>
</dbReference>
<keyword evidence="2" id="KW-1133">Transmembrane helix</keyword>
<gene>
    <name evidence="4" type="ORF">RB2654_03549</name>
</gene>
<dbReference type="GO" id="GO:0016747">
    <property type="term" value="F:acyltransferase activity, transferring groups other than amino-acyl groups"/>
    <property type="evidence" value="ECO:0007669"/>
    <property type="project" value="InterPro"/>
</dbReference>
<protein>
    <submittedName>
        <fullName evidence="4">Acyltransferase 3</fullName>
    </submittedName>
</protein>
<feature type="transmembrane region" description="Helical" evidence="2">
    <location>
        <begin position="20"/>
        <end position="51"/>
    </location>
</feature>
<keyword evidence="2" id="KW-0812">Transmembrane</keyword>
<evidence type="ECO:0000313" key="4">
    <source>
        <dbReference type="EMBL" id="EAQ13757.1"/>
    </source>
</evidence>
<dbReference type="HOGENOM" id="CLU_005679_10_4_5"/>
<evidence type="ECO:0000256" key="2">
    <source>
        <dbReference type="SAM" id="Phobius"/>
    </source>
</evidence>
<feature type="transmembrane region" description="Helical" evidence="2">
    <location>
        <begin position="219"/>
        <end position="235"/>
    </location>
</feature>
<accession>A3VE18</accession>
<feature type="transmembrane region" description="Helical" evidence="2">
    <location>
        <begin position="344"/>
        <end position="364"/>
    </location>
</feature>
<dbReference type="Pfam" id="PF01757">
    <property type="entry name" value="Acyl_transf_3"/>
    <property type="match status" value="1"/>
</dbReference>
<feature type="transmembrane region" description="Helical" evidence="2">
    <location>
        <begin position="72"/>
        <end position="93"/>
    </location>
</feature>
<keyword evidence="2" id="KW-0472">Membrane</keyword>
<dbReference type="AlphaFoldDB" id="A3VE18"/>
<organism evidence="4 5">
    <name type="scientific">Maritimibacter alkaliphilus HTCC2654</name>
    <dbReference type="NCBI Taxonomy" id="314271"/>
    <lineage>
        <taxon>Bacteria</taxon>
        <taxon>Pseudomonadati</taxon>
        <taxon>Pseudomonadota</taxon>
        <taxon>Alphaproteobacteria</taxon>
        <taxon>Rhodobacterales</taxon>
        <taxon>Roseobacteraceae</taxon>
        <taxon>Maritimibacter</taxon>
    </lineage>
</organism>
<proteinExistence type="predicted"/>
<dbReference type="PANTHER" id="PTHR23028:SF53">
    <property type="entry name" value="ACYL_TRANSF_3 DOMAIN-CONTAINING PROTEIN"/>
    <property type="match status" value="1"/>
</dbReference>
<dbReference type="GO" id="GO:0016020">
    <property type="term" value="C:membrane"/>
    <property type="evidence" value="ECO:0007669"/>
    <property type="project" value="TreeGrafter"/>
</dbReference>
<keyword evidence="4" id="KW-0012">Acyltransferase</keyword>
<dbReference type="InterPro" id="IPR050879">
    <property type="entry name" value="Acyltransferase_3"/>
</dbReference>
<feature type="compositionally biased region" description="Basic and acidic residues" evidence="1">
    <location>
        <begin position="601"/>
        <end position="616"/>
    </location>
</feature>
<dbReference type="EMBL" id="AAMT01000004">
    <property type="protein sequence ID" value="EAQ13757.1"/>
    <property type="molecule type" value="Genomic_DNA"/>
</dbReference>
<feature type="transmembrane region" description="Helical" evidence="2">
    <location>
        <begin position="306"/>
        <end position="324"/>
    </location>
</feature>
<feature type="transmembrane region" description="Helical" evidence="2">
    <location>
        <begin position="269"/>
        <end position="286"/>
    </location>
</feature>
<feature type="region of interest" description="Disordered" evidence="1">
    <location>
        <begin position="588"/>
        <end position="618"/>
    </location>
</feature>
<evidence type="ECO:0000259" key="3">
    <source>
        <dbReference type="Pfam" id="PF01757"/>
    </source>
</evidence>
<comment type="caution">
    <text evidence="4">The sequence shown here is derived from an EMBL/GenBank/DDBJ whole genome shotgun (WGS) entry which is preliminary data.</text>
</comment>
<sequence length="687" mass="76579">MNYRPEIDGLRSVAVVPVILFHAGASLFSGGFIGVDVFFVISGYLITTILLNDIEAGRFSLVTFYERRARRILPALFVVMLACIPFAWAWMLPEQMEEFGRSLIAVVLFVSNVLFWREAGYFSPAAEEKPLLHTWSLAVEEQYYLLFPILLFFAWRLGRKAAFTIIGVIALISLGLSEVGWRKAPTANFYLTIFRAWELFAGSLVAFVMSRRTVAPNQLFSLAGLAMVIVPIFAFDDTTPSPGLITVVPVAGVALIILFGSGDTLVRRLLGSRIPVAIGLVSYSAYLWHQPLFAFTRLRYAESFDLALGGALVVMTFALAFLSWRYVERPFRDRSSKTWTRPRIFAWSALGMVALAAAGLGAHLTQGFASRLSETERAFVAALDNRPDDDFRQVASRAGFGSGKPKLLIIGDSFAKDLYEGLRASSAADLSRLDVVLVTIPRRCKNVLRDTPDLAAFLDPSDKQCQNWKPRVGDPDLDPLVREADLTLVRSAWDVLPTRELPRTYDHLDALAPGRVAFLEATTFGDVKYNSLSALRAHRAGRGYRHERVIHGGRTRSAHDRPYPSGPLAHDRARVFSCERRLLRDRQRVPGHRRGRSAFDPGRRPHDGAGRNDHGRKAVRHARFSQDVGHEPGLTLGKPRHFHSAQALIETGLTRCLPQKNDATQSVLGPRRAKGTVARTTHFVMWK</sequence>
<dbReference type="InterPro" id="IPR002656">
    <property type="entry name" value="Acyl_transf_3_dom"/>
</dbReference>
<feature type="transmembrane region" description="Helical" evidence="2">
    <location>
        <begin position="187"/>
        <end position="207"/>
    </location>
</feature>
<evidence type="ECO:0000313" key="5">
    <source>
        <dbReference type="Proteomes" id="UP000002931"/>
    </source>
</evidence>
<feature type="transmembrane region" description="Helical" evidence="2">
    <location>
        <begin position="241"/>
        <end position="262"/>
    </location>
</feature>